<dbReference type="PANTHER" id="PTHR45815:SF3">
    <property type="entry name" value="PROTEIN DISULFIDE-ISOMERASE A6"/>
    <property type="match status" value="1"/>
</dbReference>
<dbReference type="PANTHER" id="PTHR45815">
    <property type="entry name" value="PROTEIN DISULFIDE-ISOMERASE A6"/>
    <property type="match status" value="1"/>
</dbReference>
<keyword evidence="4" id="KW-0256">Endoplasmic reticulum</keyword>
<evidence type="ECO:0000256" key="5">
    <source>
        <dbReference type="ARBA" id="ARBA00023284"/>
    </source>
</evidence>
<organism evidence="8 9">
    <name type="scientific">Thelohanellus kitauei</name>
    <name type="common">Myxosporean</name>
    <dbReference type="NCBI Taxonomy" id="669202"/>
    <lineage>
        <taxon>Eukaryota</taxon>
        <taxon>Metazoa</taxon>
        <taxon>Cnidaria</taxon>
        <taxon>Myxozoa</taxon>
        <taxon>Myxosporea</taxon>
        <taxon>Bivalvulida</taxon>
        <taxon>Platysporina</taxon>
        <taxon>Myxobolidae</taxon>
        <taxon>Thelohanellus</taxon>
    </lineage>
</organism>
<comment type="caution">
    <text evidence="8">The sequence shown here is derived from an EMBL/GenBank/DDBJ whole genome shotgun (WGS) entry which is preliminary data.</text>
</comment>
<evidence type="ECO:0000256" key="1">
    <source>
        <dbReference type="ARBA" id="ARBA00006347"/>
    </source>
</evidence>
<keyword evidence="3" id="KW-0677">Repeat</keyword>
<dbReference type="NCBIfam" id="TIGR01126">
    <property type="entry name" value="pdi_dom"/>
    <property type="match status" value="1"/>
</dbReference>
<dbReference type="Pfam" id="PF00085">
    <property type="entry name" value="Thioredoxin"/>
    <property type="match status" value="1"/>
</dbReference>
<dbReference type="InterPro" id="IPR017937">
    <property type="entry name" value="Thioredoxin_CS"/>
</dbReference>
<comment type="similarity">
    <text evidence="1 6">Belongs to the protein disulfide isomerase family.</text>
</comment>
<dbReference type="OrthoDB" id="10264505at2759"/>
<evidence type="ECO:0000256" key="6">
    <source>
        <dbReference type="RuleBase" id="RU004208"/>
    </source>
</evidence>
<proteinExistence type="inferred from homology"/>
<name>A0A0C2MGX3_THEKT</name>
<dbReference type="InterPro" id="IPR013766">
    <property type="entry name" value="Thioredoxin_domain"/>
</dbReference>
<dbReference type="InterPro" id="IPR036249">
    <property type="entry name" value="Thioredoxin-like_sf"/>
</dbReference>
<dbReference type="GO" id="GO:0005788">
    <property type="term" value="C:endoplasmic reticulum lumen"/>
    <property type="evidence" value="ECO:0007669"/>
    <property type="project" value="TreeGrafter"/>
</dbReference>
<dbReference type="AlphaFoldDB" id="A0A0C2MGX3"/>
<dbReference type="GO" id="GO:0015035">
    <property type="term" value="F:protein-disulfide reductase activity"/>
    <property type="evidence" value="ECO:0007669"/>
    <property type="project" value="TreeGrafter"/>
</dbReference>
<evidence type="ECO:0000313" key="8">
    <source>
        <dbReference type="EMBL" id="KII63574.1"/>
    </source>
</evidence>
<gene>
    <name evidence="8" type="ORF">RF11_16385</name>
</gene>
<dbReference type="Gene3D" id="3.40.30.10">
    <property type="entry name" value="Glutaredoxin"/>
    <property type="match status" value="1"/>
</dbReference>
<keyword evidence="5" id="KW-0676">Redox-active center</keyword>
<dbReference type="PRINTS" id="PR00421">
    <property type="entry name" value="THIOREDOXIN"/>
</dbReference>
<dbReference type="InterPro" id="IPR005788">
    <property type="entry name" value="PDI_thioredoxin-like_dom"/>
</dbReference>
<keyword evidence="9" id="KW-1185">Reference proteome</keyword>
<dbReference type="GO" id="GO:0003756">
    <property type="term" value="F:protein disulfide isomerase activity"/>
    <property type="evidence" value="ECO:0007669"/>
    <property type="project" value="InterPro"/>
</dbReference>
<keyword evidence="2" id="KW-0732">Signal</keyword>
<dbReference type="PROSITE" id="PS51352">
    <property type="entry name" value="THIOREDOXIN_2"/>
    <property type="match status" value="1"/>
</dbReference>
<dbReference type="PROSITE" id="PS00194">
    <property type="entry name" value="THIOREDOXIN_1"/>
    <property type="match status" value="1"/>
</dbReference>
<reference evidence="8 9" key="1">
    <citation type="journal article" date="2014" name="Genome Biol. Evol.">
        <title>The genome of the myxosporean Thelohanellus kitauei shows adaptations to nutrient acquisition within its fish host.</title>
        <authorList>
            <person name="Yang Y."/>
            <person name="Xiong J."/>
            <person name="Zhou Z."/>
            <person name="Huo F."/>
            <person name="Miao W."/>
            <person name="Ran C."/>
            <person name="Liu Y."/>
            <person name="Zhang J."/>
            <person name="Feng J."/>
            <person name="Wang M."/>
            <person name="Wang M."/>
            <person name="Wang L."/>
            <person name="Yao B."/>
        </authorList>
    </citation>
    <scope>NUCLEOTIDE SEQUENCE [LARGE SCALE GENOMIC DNA]</scope>
    <source>
        <strain evidence="8">Wuqing</strain>
    </source>
</reference>
<dbReference type="Proteomes" id="UP000031668">
    <property type="component" value="Unassembled WGS sequence"/>
</dbReference>
<evidence type="ECO:0000256" key="4">
    <source>
        <dbReference type="ARBA" id="ARBA00022824"/>
    </source>
</evidence>
<evidence type="ECO:0000259" key="7">
    <source>
        <dbReference type="PROSITE" id="PS51352"/>
    </source>
</evidence>
<evidence type="ECO:0000313" key="9">
    <source>
        <dbReference type="Proteomes" id="UP000031668"/>
    </source>
</evidence>
<dbReference type="EMBL" id="JWZT01004658">
    <property type="protein sequence ID" value="KII63574.1"/>
    <property type="molecule type" value="Genomic_DNA"/>
</dbReference>
<evidence type="ECO:0000256" key="2">
    <source>
        <dbReference type="ARBA" id="ARBA00022729"/>
    </source>
</evidence>
<protein>
    <recommendedName>
        <fullName evidence="7">Thioredoxin domain-containing protein</fullName>
    </recommendedName>
</protein>
<accession>A0A0C2MGX3</accession>
<sequence>MLSLLKRKSIDCCYSRAEELEKTLAILSQVFEGFVRIAGMDYSDNLPDSYKAGKYPAIMVVSDGGKSVVEYTKSTDPQDLHDYLSARITDTTKQRLQTHGFVEPETYVVTLSDANFTSTVQNSEHHHLVEFYAPWCGHCKKLAPEWKDAAKMLRGKVVLAAVDCTVNTNLASEFGIKGFPTIKFIPAKSKNPLSAALEYDGGRTAQAIVHWAENKIPTILPPPELVHVTSQSLLESECFSKPLCVMAVLPNRMDTTSKKWQKYIGVLKEVIDSQRTMGYGWVWIEGLSDPKFEECFGVGGFGYPALVAYSHKKKAYSLMTSPFVTASIKQFLISLGSRSVQTHSISGEIPTFKDAQAWDGADFAKSDL</sequence>
<feature type="domain" description="Thioredoxin" evidence="7">
    <location>
        <begin position="82"/>
        <end position="217"/>
    </location>
</feature>
<evidence type="ECO:0000256" key="3">
    <source>
        <dbReference type="ARBA" id="ARBA00022737"/>
    </source>
</evidence>
<dbReference type="SUPFAM" id="SSF52833">
    <property type="entry name" value="Thioredoxin-like"/>
    <property type="match status" value="2"/>
</dbReference>
<dbReference type="GO" id="GO:0034976">
    <property type="term" value="P:response to endoplasmic reticulum stress"/>
    <property type="evidence" value="ECO:0007669"/>
    <property type="project" value="TreeGrafter"/>
</dbReference>